<dbReference type="EMBL" id="JACNEP010000006">
    <property type="protein sequence ID" value="MBC3766030.1"/>
    <property type="molecule type" value="Genomic_DNA"/>
</dbReference>
<dbReference type="PROSITE" id="PS00868">
    <property type="entry name" value="CYS_MET_METAB_PP"/>
    <property type="match status" value="1"/>
</dbReference>
<dbReference type="Pfam" id="PF01053">
    <property type="entry name" value="Cys_Met_Meta_PP"/>
    <property type="match status" value="1"/>
</dbReference>
<dbReference type="AlphaFoldDB" id="A0A8J6IR59"/>
<evidence type="ECO:0000256" key="4">
    <source>
        <dbReference type="RuleBase" id="RU362118"/>
    </source>
</evidence>
<keyword evidence="6" id="KW-1185">Reference proteome</keyword>
<dbReference type="InterPro" id="IPR015424">
    <property type="entry name" value="PyrdxlP-dep_Trfase"/>
</dbReference>
<dbReference type="Gene3D" id="3.90.1150.10">
    <property type="entry name" value="Aspartate Aminotransferase, domain 1"/>
    <property type="match status" value="1"/>
</dbReference>
<dbReference type="GO" id="GO:0019346">
    <property type="term" value="P:transsulfuration"/>
    <property type="evidence" value="ECO:0007669"/>
    <property type="project" value="InterPro"/>
</dbReference>
<evidence type="ECO:0000256" key="3">
    <source>
        <dbReference type="PIRSR" id="PIRSR001434-2"/>
    </source>
</evidence>
<dbReference type="InterPro" id="IPR015421">
    <property type="entry name" value="PyrdxlP-dep_Trfase_major"/>
</dbReference>
<comment type="caution">
    <text evidence="5">The sequence shown here is derived from an EMBL/GenBank/DDBJ whole genome shotgun (WGS) entry which is preliminary data.</text>
</comment>
<dbReference type="RefSeq" id="WP_186506505.1">
    <property type="nucleotide sequence ID" value="NZ_JACNEP010000006.1"/>
</dbReference>
<evidence type="ECO:0000313" key="5">
    <source>
        <dbReference type="EMBL" id="MBC3766030.1"/>
    </source>
</evidence>
<feature type="modified residue" description="N6-(pyridoxal phosphate)lysine" evidence="3">
    <location>
        <position position="198"/>
    </location>
</feature>
<dbReference type="InterPro" id="IPR011821">
    <property type="entry name" value="O_succ_thio_ly"/>
</dbReference>
<dbReference type="EC" id="2.5.1.48" evidence="5"/>
<dbReference type="Proteomes" id="UP000601768">
    <property type="component" value="Unassembled WGS sequence"/>
</dbReference>
<comment type="cofactor">
    <cofactor evidence="1 4">
        <name>pyridoxal 5'-phosphate</name>
        <dbReference type="ChEBI" id="CHEBI:597326"/>
    </cofactor>
</comment>
<evidence type="ECO:0000313" key="6">
    <source>
        <dbReference type="Proteomes" id="UP000601768"/>
    </source>
</evidence>
<dbReference type="InterPro" id="IPR000277">
    <property type="entry name" value="Cys/Met-Metab_PyrdxlP-dep_enz"/>
</dbReference>
<dbReference type="CDD" id="cd00614">
    <property type="entry name" value="CGS_like"/>
    <property type="match status" value="1"/>
</dbReference>
<evidence type="ECO:0000256" key="1">
    <source>
        <dbReference type="ARBA" id="ARBA00001933"/>
    </source>
</evidence>
<gene>
    <name evidence="5" type="primary">metB</name>
    <name evidence="5" type="ORF">H8B19_09075</name>
</gene>
<dbReference type="FunFam" id="3.40.640.10:FF:000046">
    <property type="entry name" value="Cystathionine gamma-lyase"/>
    <property type="match status" value="1"/>
</dbReference>
<keyword evidence="5" id="KW-0808">Transferase</keyword>
<keyword evidence="2 3" id="KW-0663">Pyridoxal phosphate</keyword>
<evidence type="ECO:0000256" key="2">
    <source>
        <dbReference type="ARBA" id="ARBA00022898"/>
    </source>
</evidence>
<dbReference type="NCBIfam" id="TIGR02080">
    <property type="entry name" value="O_succ_thio_ly"/>
    <property type="match status" value="1"/>
</dbReference>
<dbReference type="PANTHER" id="PTHR11808:SF75">
    <property type="entry name" value="CYSTATHIONINE GAMMA-SYNTHASE"/>
    <property type="match status" value="1"/>
</dbReference>
<dbReference type="GO" id="GO:0005737">
    <property type="term" value="C:cytoplasm"/>
    <property type="evidence" value="ECO:0007669"/>
    <property type="project" value="TreeGrafter"/>
</dbReference>
<reference evidence="5" key="2">
    <citation type="submission" date="2020-08" db="EMBL/GenBank/DDBJ databases">
        <authorList>
            <person name="Lai Q."/>
        </authorList>
    </citation>
    <scope>NUCLEOTIDE SEQUENCE</scope>
    <source>
        <strain evidence="5">S27-2</strain>
    </source>
</reference>
<dbReference type="GO" id="GO:0030170">
    <property type="term" value="F:pyridoxal phosphate binding"/>
    <property type="evidence" value="ECO:0007669"/>
    <property type="project" value="InterPro"/>
</dbReference>
<protein>
    <submittedName>
        <fullName evidence="5">Cystathionine gamma-synthase</fullName>
        <ecNumber evidence="5">2.5.1.48</ecNumber>
    </submittedName>
</protein>
<dbReference type="GO" id="GO:0004123">
    <property type="term" value="F:cystathionine gamma-lyase activity"/>
    <property type="evidence" value="ECO:0007669"/>
    <property type="project" value="TreeGrafter"/>
</dbReference>
<accession>A0A8J6IR59</accession>
<proteinExistence type="inferred from homology"/>
<dbReference type="GO" id="GO:0009086">
    <property type="term" value="P:methionine biosynthetic process"/>
    <property type="evidence" value="ECO:0007669"/>
    <property type="project" value="UniProtKB-ARBA"/>
</dbReference>
<dbReference type="PIRSF" id="PIRSF001434">
    <property type="entry name" value="CGS"/>
    <property type="match status" value="1"/>
</dbReference>
<organism evidence="5 6">
    <name type="scientific">Neptunicella marina</name>
    <dbReference type="NCBI Taxonomy" id="2125989"/>
    <lineage>
        <taxon>Bacteria</taxon>
        <taxon>Pseudomonadati</taxon>
        <taxon>Pseudomonadota</taxon>
        <taxon>Gammaproteobacteria</taxon>
        <taxon>Alteromonadales</taxon>
        <taxon>Alteromonadaceae</taxon>
        <taxon>Neptunicella</taxon>
    </lineage>
</organism>
<dbReference type="PANTHER" id="PTHR11808">
    <property type="entry name" value="TRANS-SULFURATION ENZYME FAMILY MEMBER"/>
    <property type="match status" value="1"/>
</dbReference>
<sequence>MAKLHSQTLAVRSGIETDPVYGAVVPPIYTSSNFAFSDFREPGQFDYARSGNPGTKLLENTLAELEQGAGAIVTNCGLAGITLLMQLLEQGDTLVVPHDAYGGSLRLFKALAQKGHFNLEVVDQTDEQQLKQALASKPKMIWLETPSNPLLRIVDIQLVCDIAKQQGTLVAVDNTFLSPILQKPLNLGADFVLHSCTKYINGHSDALGGVVVCADAQQAEDLGWWANCLGLTDCSALNNYMVLRGVRTLSARMAVHQQNARQLVDALRAHPQVTKLYYPGLEEHPGHEIAKKQQAGFGGMFSFELKGDLNQVQALLSRLELFSIAESLGGTESLICCPSTMTHRSMDAESQQKAGIAPTLLRVSAGIEHGDDLVADLINALNSLEA</sequence>
<dbReference type="SUPFAM" id="SSF53383">
    <property type="entry name" value="PLP-dependent transferases"/>
    <property type="match status" value="1"/>
</dbReference>
<dbReference type="GO" id="GO:0003962">
    <property type="term" value="F:cystathionine gamma-synthase activity"/>
    <property type="evidence" value="ECO:0007669"/>
    <property type="project" value="UniProtKB-EC"/>
</dbReference>
<dbReference type="Gene3D" id="3.40.640.10">
    <property type="entry name" value="Type I PLP-dependent aspartate aminotransferase-like (Major domain)"/>
    <property type="match status" value="1"/>
</dbReference>
<dbReference type="InterPro" id="IPR054542">
    <property type="entry name" value="Cys_met_metab_PP"/>
</dbReference>
<reference evidence="5" key="1">
    <citation type="journal article" date="2018" name="Int. J. Syst. Evol. Microbiol.">
        <title>Neptunicella marina gen. nov., sp. nov., isolated from surface seawater.</title>
        <authorList>
            <person name="Liu X."/>
            <person name="Lai Q."/>
            <person name="Du Y."/>
            <person name="Zhang X."/>
            <person name="Liu Z."/>
            <person name="Sun F."/>
            <person name="Shao Z."/>
        </authorList>
    </citation>
    <scope>NUCLEOTIDE SEQUENCE</scope>
    <source>
        <strain evidence="5">S27-2</strain>
    </source>
</reference>
<dbReference type="InterPro" id="IPR015422">
    <property type="entry name" value="PyrdxlP-dep_Trfase_small"/>
</dbReference>
<dbReference type="FunFam" id="3.90.1150.10:FF:000033">
    <property type="entry name" value="Cystathionine gamma-synthase"/>
    <property type="match status" value="1"/>
</dbReference>
<dbReference type="GO" id="GO:0019343">
    <property type="term" value="P:cysteine biosynthetic process via cystathionine"/>
    <property type="evidence" value="ECO:0007669"/>
    <property type="project" value="TreeGrafter"/>
</dbReference>
<comment type="similarity">
    <text evidence="4">Belongs to the trans-sulfuration enzymes family.</text>
</comment>
<name>A0A8J6IR59_9ALTE</name>